<dbReference type="PANTHER" id="PTHR43033:SF1">
    <property type="entry name" value="TRNA(ILE)-LYSIDINE SYNTHASE-RELATED"/>
    <property type="match status" value="1"/>
</dbReference>
<gene>
    <name evidence="6 8" type="primary">tilS</name>
    <name evidence="8" type="ORF">H9L19_03990</name>
</gene>
<dbReference type="InterPro" id="IPR012094">
    <property type="entry name" value="tRNA_Ile_lys_synt"/>
</dbReference>
<keyword evidence="3 6" id="KW-0547">Nucleotide-binding</keyword>
<comment type="subcellular location">
    <subcellularLocation>
        <location evidence="6">Cytoplasm</location>
    </subcellularLocation>
</comment>
<dbReference type="EC" id="6.3.4.19" evidence="6"/>
<dbReference type="RefSeq" id="WP_187529844.1">
    <property type="nucleotide sequence ID" value="NZ_CP060724.1"/>
</dbReference>
<evidence type="ECO:0000256" key="3">
    <source>
        <dbReference type="ARBA" id="ARBA00022741"/>
    </source>
</evidence>
<feature type="binding site" evidence="6">
    <location>
        <begin position="31"/>
        <end position="36"/>
    </location>
    <ligand>
        <name>ATP</name>
        <dbReference type="ChEBI" id="CHEBI:30616"/>
    </ligand>
</feature>
<keyword evidence="9" id="KW-1185">Reference proteome</keyword>
<evidence type="ECO:0000256" key="2">
    <source>
        <dbReference type="ARBA" id="ARBA00022694"/>
    </source>
</evidence>
<proteinExistence type="inferred from homology"/>
<keyword evidence="1 6" id="KW-0436">Ligase</keyword>
<comment type="domain">
    <text evidence="6">The N-terminal region contains the highly conserved SGGXDS motif, predicted to be a P-loop motif involved in ATP binding.</text>
</comment>
<dbReference type="EMBL" id="CP060724">
    <property type="protein sequence ID" value="QNN76016.1"/>
    <property type="molecule type" value="Genomic_DNA"/>
</dbReference>
<dbReference type="InterPro" id="IPR012795">
    <property type="entry name" value="tRNA_Ile_lys_synt_N"/>
</dbReference>
<evidence type="ECO:0000256" key="5">
    <source>
        <dbReference type="ARBA" id="ARBA00048539"/>
    </source>
</evidence>
<comment type="catalytic activity">
    <reaction evidence="5 6">
        <text>cytidine(34) in tRNA(Ile2) + L-lysine + ATP = lysidine(34) in tRNA(Ile2) + AMP + diphosphate + H(+)</text>
        <dbReference type="Rhea" id="RHEA:43744"/>
        <dbReference type="Rhea" id="RHEA-COMP:10625"/>
        <dbReference type="Rhea" id="RHEA-COMP:10670"/>
        <dbReference type="ChEBI" id="CHEBI:15378"/>
        <dbReference type="ChEBI" id="CHEBI:30616"/>
        <dbReference type="ChEBI" id="CHEBI:32551"/>
        <dbReference type="ChEBI" id="CHEBI:33019"/>
        <dbReference type="ChEBI" id="CHEBI:82748"/>
        <dbReference type="ChEBI" id="CHEBI:83665"/>
        <dbReference type="ChEBI" id="CHEBI:456215"/>
        <dbReference type="EC" id="6.3.4.19"/>
    </reaction>
</comment>
<comment type="function">
    <text evidence="6">Ligates lysine onto the cytidine present at position 34 of the AUA codon-specific tRNA(Ile) that contains the anticodon CAU, in an ATP-dependent manner. Cytidine is converted to lysidine, thus changing the amino acid specificity of the tRNA from methionine to isoleucine.</text>
</comment>
<dbReference type="Proteomes" id="UP000515800">
    <property type="component" value="Chromosome"/>
</dbReference>
<dbReference type="AlphaFoldDB" id="A0A7G9T7E1"/>
<evidence type="ECO:0000313" key="9">
    <source>
        <dbReference type="Proteomes" id="UP000515800"/>
    </source>
</evidence>
<keyword evidence="2 6" id="KW-0819">tRNA processing</keyword>
<dbReference type="NCBIfam" id="TIGR02432">
    <property type="entry name" value="lysidine_TilS_N"/>
    <property type="match status" value="1"/>
</dbReference>
<dbReference type="GO" id="GO:0006400">
    <property type="term" value="P:tRNA modification"/>
    <property type="evidence" value="ECO:0007669"/>
    <property type="project" value="UniProtKB-UniRule"/>
</dbReference>
<evidence type="ECO:0000256" key="4">
    <source>
        <dbReference type="ARBA" id="ARBA00022840"/>
    </source>
</evidence>
<accession>A0A7G9T7E1</accession>
<comment type="similarity">
    <text evidence="6">Belongs to the tRNA(Ile)-lysidine synthase family.</text>
</comment>
<dbReference type="HAMAP" id="MF_01161">
    <property type="entry name" value="tRNA_Ile_lys_synt"/>
    <property type="match status" value="1"/>
</dbReference>
<keyword evidence="6" id="KW-0963">Cytoplasm</keyword>
<dbReference type="InterPro" id="IPR011063">
    <property type="entry name" value="TilS/TtcA_N"/>
</dbReference>
<sequence>MQAKALRANLIRHIRETAMFDAKDHVIVAFSGGHDSVHLLTWLIDANNFPAGLQPQVSVVYVNHQLRTDAEQEETFVRNWLVMHREQLVHVAIRRIEWGEKPTHGIEAAARDRRYAILAEQAEQWGIHKVITAHHQDDQIETILFKLIRGGQLSQLQGMSDRQARGTLEIIRPLLNLKKSDLPKLVNEPITDYIQDYSNDDEQFARNRLRQTLIPQLRQVNAGFDQHLLEMTRQFKALDKIAHEPVVQAVDAIENGQFDWHHAGDEAVIYLQAWFNQQGIYAVKMSQLDQLIALMKNPNVRVGEIELTQTVKVKREGRRLLLATT</sequence>
<dbReference type="PANTHER" id="PTHR43033">
    <property type="entry name" value="TRNA(ILE)-LYSIDINE SYNTHASE-RELATED"/>
    <property type="match status" value="1"/>
</dbReference>
<name>A0A7G9T7E1_9LACO</name>
<keyword evidence="4 6" id="KW-0067">ATP-binding</keyword>
<evidence type="ECO:0000256" key="6">
    <source>
        <dbReference type="HAMAP-Rule" id="MF_01161"/>
    </source>
</evidence>
<feature type="domain" description="tRNA(Ile)-lysidine/2-thiocytidine synthase N-terminal" evidence="7">
    <location>
        <begin position="25"/>
        <end position="211"/>
    </location>
</feature>
<protein>
    <recommendedName>
        <fullName evidence="6">tRNA(Ile)-lysidine synthase</fullName>
        <ecNumber evidence="6">6.3.4.19</ecNumber>
    </recommendedName>
    <alternativeName>
        <fullName evidence="6">tRNA(Ile)-2-lysyl-cytidine synthase</fullName>
    </alternativeName>
    <alternativeName>
        <fullName evidence="6">tRNA(Ile)-lysidine synthetase</fullName>
    </alternativeName>
</protein>
<evidence type="ECO:0000256" key="1">
    <source>
        <dbReference type="ARBA" id="ARBA00022598"/>
    </source>
</evidence>
<dbReference type="SUPFAM" id="SSF52402">
    <property type="entry name" value="Adenine nucleotide alpha hydrolases-like"/>
    <property type="match status" value="1"/>
</dbReference>
<dbReference type="KEGG" id="wdi:H9L19_03990"/>
<dbReference type="CDD" id="cd01992">
    <property type="entry name" value="TilS_N"/>
    <property type="match status" value="1"/>
</dbReference>
<dbReference type="GO" id="GO:0005524">
    <property type="term" value="F:ATP binding"/>
    <property type="evidence" value="ECO:0007669"/>
    <property type="project" value="UniProtKB-UniRule"/>
</dbReference>
<dbReference type="Gene3D" id="3.40.50.620">
    <property type="entry name" value="HUPs"/>
    <property type="match status" value="1"/>
</dbReference>
<dbReference type="GO" id="GO:0032267">
    <property type="term" value="F:tRNA(Ile)-lysidine synthase activity"/>
    <property type="evidence" value="ECO:0007669"/>
    <property type="project" value="UniProtKB-EC"/>
</dbReference>
<evidence type="ECO:0000259" key="7">
    <source>
        <dbReference type="Pfam" id="PF01171"/>
    </source>
</evidence>
<dbReference type="InterPro" id="IPR014729">
    <property type="entry name" value="Rossmann-like_a/b/a_fold"/>
</dbReference>
<reference evidence="8 9" key="1">
    <citation type="submission" date="2020-08" db="EMBL/GenBank/DDBJ databases">
        <title>Genome sequence of Weissella diestrammenae KACC 16890T.</title>
        <authorList>
            <person name="Hyun D.-W."/>
            <person name="Bae J.-W."/>
        </authorList>
    </citation>
    <scope>NUCLEOTIDE SEQUENCE [LARGE SCALE GENOMIC DNA]</scope>
    <source>
        <strain evidence="8 9">KACC 16890</strain>
    </source>
</reference>
<evidence type="ECO:0000313" key="8">
    <source>
        <dbReference type="EMBL" id="QNN76016.1"/>
    </source>
</evidence>
<organism evidence="8 9">
    <name type="scientific">Weissella diestrammenae</name>
    <dbReference type="NCBI Taxonomy" id="1162633"/>
    <lineage>
        <taxon>Bacteria</taxon>
        <taxon>Bacillati</taxon>
        <taxon>Bacillota</taxon>
        <taxon>Bacilli</taxon>
        <taxon>Lactobacillales</taxon>
        <taxon>Lactobacillaceae</taxon>
        <taxon>Weissella</taxon>
    </lineage>
</organism>
<dbReference type="GO" id="GO:0005737">
    <property type="term" value="C:cytoplasm"/>
    <property type="evidence" value="ECO:0007669"/>
    <property type="project" value="UniProtKB-SubCell"/>
</dbReference>
<dbReference type="Pfam" id="PF01171">
    <property type="entry name" value="ATP_bind_3"/>
    <property type="match status" value="1"/>
</dbReference>